<accession>A0ABM0GSK9</accession>
<proteinExistence type="predicted"/>
<dbReference type="Pfam" id="PF10246">
    <property type="entry name" value="MRP-S35"/>
    <property type="match status" value="1"/>
</dbReference>
<evidence type="ECO:0000313" key="3">
    <source>
        <dbReference type="RefSeq" id="XP_002736463.1"/>
    </source>
</evidence>
<dbReference type="GeneID" id="100377130"/>
<sequence>MAAPMLRCGFESFPRILGRALSRRSFSSTNGNDSDQTENEQTGSDGGLANNDTVDTQSKVTGFAKAFVKHATILDEPPPMVEPPRSFASMFRNSTLVHIGDGKDAVVIGKIFHVVGDDLYINFGGKFHCVCKRPSIPDIDPRRFHRGVKVRLRLHDLELAQHFIGATHDISLLEADATLLGLADKQ</sequence>
<evidence type="ECO:0000313" key="2">
    <source>
        <dbReference type="Proteomes" id="UP000694865"/>
    </source>
</evidence>
<protein>
    <submittedName>
        <fullName evidence="3">28S ribosomal protein S28, mitochondrial-like</fullName>
    </submittedName>
</protein>
<dbReference type="Proteomes" id="UP000694865">
    <property type="component" value="Unplaced"/>
</dbReference>
<dbReference type="InterPro" id="IPR019375">
    <property type="entry name" value="Ribosomal_bS1m"/>
</dbReference>
<reference evidence="3" key="1">
    <citation type="submission" date="2025-08" db="UniProtKB">
        <authorList>
            <consortium name="RefSeq"/>
        </authorList>
    </citation>
    <scope>IDENTIFICATION</scope>
    <source>
        <tissue evidence="3">Testes</tissue>
    </source>
</reference>
<organism evidence="2 3">
    <name type="scientific">Saccoglossus kowalevskii</name>
    <name type="common">Acorn worm</name>
    <dbReference type="NCBI Taxonomy" id="10224"/>
    <lineage>
        <taxon>Eukaryota</taxon>
        <taxon>Metazoa</taxon>
        <taxon>Hemichordata</taxon>
        <taxon>Enteropneusta</taxon>
        <taxon>Harrimaniidae</taxon>
        <taxon>Saccoglossus</taxon>
    </lineage>
</organism>
<dbReference type="RefSeq" id="XP_002736463.1">
    <property type="nucleotide sequence ID" value="XM_002736417.2"/>
</dbReference>
<name>A0ABM0GSK9_SACKO</name>
<keyword evidence="2" id="KW-1185">Reference proteome</keyword>
<feature type="region of interest" description="Disordered" evidence="1">
    <location>
        <begin position="24"/>
        <end position="54"/>
    </location>
</feature>
<dbReference type="PANTHER" id="PTHR13447:SF2">
    <property type="entry name" value="SMALL RIBOSOMAL SUBUNIT PROTEIN BS1M"/>
    <property type="match status" value="1"/>
</dbReference>
<gene>
    <name evidence="3" type="primary">LOC100377130</name>
</gene>
<feature type="compositionally biased region" description="Polar residues" evidence="1">
    <location>
        <begin position="24"/>
        <end position="43"/>
    </location>
</feature>
<evidence type="ECO:0000256" key="1">
    <source>
        <dbReference type="SAM" id="MobiDB-lite"/>
    </source>
</evidence>
<dbReference type="PANTHER" id="PTHR13447">
    <property type="entry name" value="MITOCHONDRIAL 28S RIBOSOMAL PROTEIN S28"/>
    <property type="match status" value="1"/>
</dbReference>